<dbReference type="Proteomes" id="UP000827986">
    <property type="component" value="Unassembled WGS sequence"/>
</dbReference>
<comment type="caution">
    <text evidence="1">The sequence shown here is derived from an EMBL/GenBank/DDBJ whole genome shotgun (WGS) entry which is preliminary data.</text>
</comment>
<dbReference type="EMBL" id="JAHDVG010000470">
    <property type="protein sequence ID" value="KAH1180350.1"/>
    <property type="molecule type" value="Genomic_DNA"/>
</dbReference>
<evidence type="ECO:0000313" key="1">
    <source>
        <dbReference type="EMBL" id="KAH1180350.1"/>
    </source>
</evidence>
<evidence type="ECO:0000313" key="2">
    <source>
        <dbReference type="Proteomes" id="UP000827986"/>
    </source>
</evidence>
<sequence>MDTLEPEPRTQLLVRHPNEHGGLSLSTPLEVECDCGSGESLAHMVNSETPSAQLEWVEEEEEEDVSPEQATIRVIQQQLQGRDEELIENLLMESEPSSIVSSSIAVVYKLSYLTLFSLGELSSTSVFLQYYIKRYIGLNDEANEKEKRNLVQE</sequence>
<reference evidence="1" key="1">
    <citation type="submission" date="2021-09" db="EMBL/GenBank/DDBJ databases">
        <title>The genome of Mauremys mutica provides insights into the evolution of semi-aquatic lifestyle.</title>
        <authorList>
            <person name="Gong S."/>
            <person name="Gao Y."/>
        </authorList>
    </citation>
    <scope>NUCLEOTIDE SEQUENCE</scope>
    <source>
        <strain evidence="1">MM-2020</strain>
        <tissue evidence="1">Muscle</tissue>
    </source>
</reference>
<name>A0A9D3XJU4_9SAUR</name>
<organism evidence="1 2">
    <name type="scientific">Mauremys mutica</name>
    <name type="common">yellowpond turtle</name>
    <dbReference type="NCBI Taxonomy" id="74926"/>
    <lineage>
        <taxon>Eukaryota</taxon>
        <taxon>Metazoa</taxon>
        <taxon>Chordata</taxon>
        <taxon>Craniata</taxon>
        <taxon>Vertebrata</taxon>
        <taxon>Euteleostomi</taxon>
        <taxon>Archelosauria</taxon>
        <taxon>Testudinata</taxon>
        <taxon>Testudines</taxon>
        <taxon>Cryptodira</taxon>
        <taxon>Durocryptodira</taxon>
        <taxon>Testudinoidea</taxon>
        <taxon>Geoemydidae</taxon>
        <taxon>Geoemydinae</taxon>
        <taxon>Mauremys</taxon>
    </lineage>
</organism>
<protein>
    <submittedName>
        <fullName evidence="1">Uncharacterized protein</fullName>
    </submittedName>
</protein>
<dbReference type="AlphaFoldDB" id="A0A9D3XJU4"/>
<keyword evidence="2" id="KW-1185">Reference proteome</keyword>
<proteinExistence type="predicted"/>
<accession>A0A9D3XJU4</accession>
<gene>
    <name evidence="1" type="ORF">KIL84_009186</name>
</gene>